<evidence type="ECO:0000313" key="2">
    <source>
        <dbReference type="EMBL" id="KAK4450248.1"/>
    </source>
</evidence>
<sequence length="372" mass="42089">MEGRERLLDWAKGEGASLHGAHPTEIPCRGTGMATGRRLKKGENILYVPIGLVRSLHTVPEDVSRNLPSDTSIHALLAADLTLNGMPELALWRDCLPTLDDFGAAMPFMWHKRLQELLPTPAGQLLENQLGNFHRDWARVSRAFPNLQRDDYLHNWLIVNTRSFYYCTPRMESYPPIDRLALVPIADLFNHADTGCGVSFTPDGFVISTDRKYQLGQEIYISYGSHTNDFLLVEYGFVPMANRWDKTSLDDVILPRLNSAQKQLLRDRELLGPFLLDAKTLGCKKTQAAIRLLCPCSRPRWNRFLDEGGCGEHCRGAMNALLRSLLVEYLVRVRKTVKEVAGLEVGQNAQRELLGQRWKQVEATVSQAVRRL</sequence>
<evidence type="ECO:0000259" key="1">
    <source>
        <dbReference type="Pfam" id="PF00856"/>
    </source>
</evidence>
<reference evidence="2" key="1">
    <citation type="journal article" date="2023" name="Mol. Phylogenet. Evol.">
        <title>Genome-scale phylogeny and comparative genomics of the fungal order Sordariales.</title>
        <authorList>
            <person name="Hensen N."/>
            <person name="Bonometti L."/>
            <person name="Westerberg I."/>
            <person name="Brannstrom I.O."/>
            <person name="Guillou S."/>
            <person name="Cros-Aarteil S."/>
            <person name="Calhoun S."/>
            <person name="Haridas S."/>
            <person name="Kuo A."/>
            <person name="Mondo S."/>
            <person name="Pangilinan J."/>
            <person name="Riley R."/>
            <person name="LaButti K."/>
            <person name="Andreopoulos B."/>
            <person name="Lipzen A."/>
            <person name="Chen C."/>
            <person name="Yan M."/>
            <person name="Daum C."/>
            <person name="Ng V."/>
            <person name="Clum A."/>
            <person name="Steindorff A."/>
            <person name="Ohm R.A."/>
            <person name="Martin F."/>
            <person name="Silar P."/>
            <person name="Natvig D.O."/>
            <person name="Lalanne C."/>
            <person name="Gautier V."/>
            <person name="Ament-Velasquez S.L."/>
            <person name="Kruys A."/>
            <person name="Hutchinson M.I."/>
            <person name="Powell A.J."/>
            <person name="Barry K."/>
            <person name="Miller A.N."/>
            <person name="Grigoriev I.V."/>
            <person name="Debuchy R."/>
            <person name="Gladieux P."/>
            <person name="Hiltunen Thoren M."/>
            <person name="Johannesson H."/>
        </authorList>
    </citation>
    <scope>NUCLEOTIDE SEQUENCE</scope>
    <source>
        <strain evidence="2">PSN243</strain>
    </source>
</reference>
<dbReference type="GO" id="GO:0016279">
    <property type="term" value="F:protein-lysine N-methyltransferase activity"/>
    <property type="evidence" value="ECO:0007669"/>
    <property type="project" value="TreeGrafter"/>
</dbReference>
<dbReference type="InterPro" id="IPR050600">
    <property type="entry name" value="SETD3_SETD6_MTase"/>
</dbReference>
<dbReference type="Gene3D" id="3.90.1410.10">
    <property type="entry name" value="set domain protein methyltransferase, domain 1"/>
    <property type="match status" value="1"/>
</dbReference>
<comment type="caution">
    <text evidence="2">The sequence shown here is derived from an EMBL/GenBank/DDBJ whole genome shotgun (WGS) entry which is preliminary data.</text>
</comment>
<dbReference type="AlphaFoldDB" id="A0AAV9GNR6"/>
<proteinExistence type="predicted"/>
<reference evidence="2" key="2">
    <citation type="submission" date="2023-05" db="EMBL/GenBank/DDBJ databases">
        <authorList>
            <consortium name="Lawrence Berkeley National Laboratory"/>
            <person name="Steindorff A."/>
            <person name="Hensen N."/>
            <person name="Bonometti L."/>
            <person name="Westerberg I."/>
            <person name="Brannstrom I.O."/>
            <person name="Guillou S."/>
            <person name="Cros-Aarteil S."/>
            <person name="Calhoun S."/>
            <person name="Haridas S."/>
            <person name="Kuo A."/>
            <person name="Mondo S."/>
            <person name="Pangilinan J."/>
            <person name="Riley R."/>
            <person name="Labutti K."/>
            <person name="Andreopoulos B."/>
            <person name="Lipzen A."/>
            <person name="Chen C."/>
            <person name="Yanf M."/>
            <person name="Daum C."/>
            <person name="Ng V."/>
            <person name="Clum A."/>
            <person name="Ohm R."/>
            <person name="Martin F."/>
            <person name="Silar P."/>
            <person name="Natvig D."/>
            <person name="Lalanne C."/>
            <person name="Gautier V."/>
            <person name="Ament-Velasquez S.L."/>
            <person name="Kruys A."/>
            <person name="Hutchinson M.I."/>
            <person name="Powell A.J."/>
            <person name="Barry K."/>
            <person name="Miller A.N."/>
            <person name="Grigoriev I.V."/>
            <person name="Debuchy R."/>
            <person name="Gladieux P."/>
            <person name="Thoren M.H."/>
            <person name="Johannesson H."/>
        </authorList>
    </citation>
    <scope>NUCLEOTIDE SEQUENCE</scope>
    <source>
        <strain evidence="2">PSN243</strain>
    </source>
</reference>
<dbReference type="InterPro" id="IPR046341">
    <property type="entry name" value="SET_dom_sf"/>
</dbReference>
<dbReference type="InterPro" id="IPR001214">
    <property type="entry name" value="SET_dom"/>
</dbReference>
<dbReference type="PANTHER" id="PTHR13271">
    <property type="entry name" value="UNCHARACTERIZED PUTATIVE METHYLTRANSFERASE"/>
    <property type="match status" value="1"/>
</dbReference>
<dbReference type="PANTHER" id="PTHR13271:SF137">
    <property type="entry name" value="SET DOMAIN-CONTAINING PROTEIN"/>
    <property type="match status" value="1"/>
</dbReference>
<dbReference type="EMBL" id="MU865933">
    <property type="protein sequence ID" value="KAK4450248.1"/>
    <property type="molecule type" value="Genomic_DNA"/>
</dbReference>
<dbReference type="Proteomes" id="UP001321760">
    <property type="component" value="Unassembled WGS sequence"/>
</dbReference>
<organism evidence="2 3">
    <name type="scientific">Podospora aff. communis PSN243</name>
    <dbReference type="NCBI Taxonomy" id="3040156"/>
    <lineage>
        <taxon>Eukaryota</taxon>
        <taxon>Fungi</taxon>
        <taxon>Dikarya</taxon>
        <taxon>Ascomycota</taxon>
        <taxon>Pezizomycotina</taxon>
        <taxon>Sordariomycetes</taxon>
        <taxon>Sordariomycetidae</taxon>
        <taxon>Sordariales</taxon>
        <taxon>Podosporaceae</taxon>
        <taxon>Podospora</taxon>
    </lineage>
</organism>
<dbReference type="SUPFAM" id="SSF82199">
    <property type="entry name" value="SET domain"/>
    <property type="match status" value="1"/>
</dbReference>
<accession>A0AAV9GNR6</accession>
<keyword evidence="3" id="KW-1185">Reference proteome</keyword>
<evidence type="ECO:0000313" key="3">
    <source>
        <dbReference type="Proteomes" id="UP001321760"/>
    </source>
</evidence>
<name>A0AAV9GNR6_9PEZI</name>
<protein>
    <recommendedName>
        <fullName evidence="1">SET domain-containing protein</fullName>
    </recommendedName>
</protein>
<feature type="domain" description="SET" evidence="1">
    <location>
        <begin position="30"/>
        <end position="224"/>
    </location>
</feature>
<dbReference type="Pfam" id="PF00856">
    <property type="entry name" value="SET"/>
    <property type="match status" value="1"/>
</dbReference>
<gene>
    <name evidence="2" type="ORF">QBC34DRAFT_297266</name>
</gene>